<dbReference type="EMBL" id="SHKR01000015">
    <property type="protein sequence ID" value="RZU11366.1"/>
    <property type="molecule type" value="Genomic_DNA"/>
</dbReference>
<name>A0A4V2FWW7_9ACTN</name>
<evidence type="ECO:0000313" key="2">
    <source>
        <dbReference type="EMBL" id="RZU11366.1"/>
    </source>
</evidence>
<feature type="domain" description="Pvc16 N-terminal" evidence="1">
    <location>
        <begin position="51"/>
        <end position="188"/>
    </location>
</feature>
<dbReference type="AlphaFoldDB" id="A0A4V2FWW7"/>
<keyword evidence="3" id="KW-1185">Reference proteome</keyword>
<dbReference type="OrthoDB" id="527247at2"/>
<accession>A0A4V2FWW7</accession>
<evidence type="ECO:0000259" key="1">
    <source>
        <dbReference type="Pfam" id="PF14065"/>
    </source>
</evidence>
<comment type="caution">
    <text evidence="2">The sequence shown here is derived from an EMBL/GenBank/DDBJ whole genome shotgun (WGS) entry which is preliminary data.</text>
</comment>
<gene>
    <name evidence="2" type="ORF">EV645_6532</name>
</gene>
<evidence type="ECO:0000313" key="3">
    <source>
        <dbReference type="Proteomes" id="UP000292027"/>
    </source>
</evidence>
<proteinExistence type="predicted"/>
<protein>
    <submittedName>
        <fullName evidence="2">Uncharacterized protein DUF4255</fullName>
    </submittedName>
</protein>
<dbReference type="RefSeq" id="WP_157997204.1">
    <property type="nucleotide sequence ID" value="NZ_SHKR01000015.1"/>
</dbReference>
<dbReference type="InterPro" id="IPR025351">
    <property type="entry name" value="Pvc16_N"/>
</dbReference>
<organism evidence="2 3">
    <name type="scientific">Kribbella rubisoli</name>
    <dbReference type="NCBI Taxonomy" id="3075929"/>
    <lineage>
        <taxon>Bacteria</taxon>
        <taxon>Bacillati</taxon>
        <taxon>Actinomycetota</taxon>
        <taxon>Actinomycetes</taxon>
        <taxon>Propionibacteriales</taxon>
        <taxon>Kribbellaceae</taxon>
        <taxon>Kribbella</taxon>
    </lineage>
</organism>
<dbReference type="Pfam" id="PF14065">
    <property type="entry name" value="Pvc16_N"/>
    <property type="match status" value="1"/>
</dbReference>
<reference evidence="2 3" key="1">
    <citation type="journal article" date="2015" name="Stand. Genomic Sci.">
        <title>Genomic Encyclopedia of Bacterial and Archaeal Type Strains, Phase III: the genomes of soil and plant-associated and newly described type strains.</title>
        <authorList>
            <person name="Whitman W.B."/>
            <person name="Woyke T."/>
            <person name="Klenk H.P."/>
            <person name="Zhou Y."/>
            <person name="Lilburn T.G."/>
            <person name="Beck B.J."/>
            <person name="De Vos P."/>
            <person name="Vandamme P."/>
            <person name="Eisen J.A."/>
            <person name="Garrity G."/>
            <person name="Hugenholtz P."/>
            <person name="Kyrpides N.C."/>
        </authorList>
    </citation>
    <scope>NUCLEOTIDE SEQUENCE [LARGE SCALE GENOMIC DNA]</scope>
    <source>
        <strain evidence="2 3">VKM Ac-2540</strain>
    </source>
</reference>
<dbReference type="Proteomes" id="UP000292027">
    <property type="component" value="Unassembled WGS sequence"/>
</dbReference>
<sequence>MAGYKALAALGRSVVEILNFGFRSERPAPLRCPTAVLAGTADFDQVNSSPSAVIRFPAVSLYCYRISVDRETRPGWSAVAAGDGIPRVPLRMHLMISAWDQVVENELEWLGLTARILEANSLLTGPRLDPSGDWDPGDMVQVVPDELALDSMSEAFQALTTDYRLCLPYVARVIVIDAGATPTAERVTTIGNQVDAIGRQPS</sequence>